<evidence type="ECO:0000256" key="2">
    <source>
        <dbReference type="SAM" id="Phobius"/>
    </source>
</evidence>
<feature type="transmembrane region" description="Helical" evidence="2">
    <location>
        <begin position="12"/>
        <end position="35"/>
    </location>
</feature>
<name>A0A0C9NBS8_SPHPI</name>
<keyword evidence="2" id="KW-0812">Transmembrane</keyword>
<feature type="region of interest" description="Disordered" evidence="1">
    <location>
        <begin position="108"/>
        <end position="220"/>
    </location>
</feature>
<dbReference type="GeneID" id="78526613"/>
<reference evidence="3 4" key="1">
    <citation type="submission" date="2014-08" db="EMBL/GenBank/DDBJ databases">
        <title>Whole genome shotgun sequence of Sphingomonas paucimobilis NBRC 13935.</title>
        <authorList>
            <person name="Hosoyama A."/>
            <person name="Hashimoto M."/>
            <person name="Hosoyama Y."/>
            <person name="Noguchi M."/>
            <person name="Uohara A."/>
            <person name="Ohji S."/>
            <person name="Katano-Makiyama Y."/>
            <person name="Ichikawa N."/>
            <person name="Kimura A."/>
            <person name="Yamazoe A."/>
            <person name="Fujita N."/>
        </authorList>
    </citation>
    <scope>NUCLEOTIDE SEQUENCE [LARGE SCALE GENOMIC DNA]</scope>
    <source>
        <strain evidence="3 4">NBRC 13935</strain>
    </source>
</reference>
<proteinExistence type="predicted"/>
<sequence length="220" mass="23283">MTFTATPSPHRFLPALAGGAVGVLIAFLFLIAPVWRLEMLVTQLGLADILSAAQPPLGTKARLLLAFGAGIGAGAVIWAAAYLLWGPGGLLAGRAPAVAEDEADYVPAVRRSDRHPDAPPRRPLHAAELGAPPPPPVEEEEEVERTLPADLDQPLAAFDPAAMRAVPREPAPMPIAPMNEPDALDKGAKLPPPDPQNDSIESLLDRLERDTALRKAKRPS</sequence>
<organism evidence="3 4">
    <name type="scientific">Sphingomonas paucimobilis NBRC 13935</name>
    <dbReference type="NCBI Taxonomy" id="1219050"/>
    <lineage>
        <taxon>Bacteria</taxon>
        <taxon>Pseudomonadati</taxon>
        <taxon>Pseudomonadota</taxon>
        <taxon>Alphaproteobacteria</taxon>
        <taxon>Sphingomonadales</taxon>
        <taxon>Sphingomonadaceae</taxon>
        <taxon>Sphingomonas</taxon>
    </lineage>
</organism>
<keyword evidence="2" id="KW-0472">Membrane</keyword>
<feature type="compositionally biased region" description="Basic and acidic residues" evidence="1">
    <location>
        <begin position="110"/>
        <end position="120"/>
    </location>
</feature>
<protein>
    <submittedName>
        <fullName evidence="3">DNA, contig: SP606</fullName>
    </submittedName>
</protein>
<feature type="compositionally biased region" description="Basic and acidic residues" evidence="1">
    <location>
        <begin position="203"/>
        <end position="213"/>
    </location>
</feature>
<evidence type="ECO:0000313" key="3">
    <source>
        <dbReference type="EMBL" id="GAN12213.1"/>
    </source>
</evidence>
<dbReference type="RefSeq" id="WP_035386723.1">
    <property type="nucleotide sequence ID" value="NZ_BBJS01000006.1"/>
</dbReference>
<accession>A0A0C9NBS8</accession>
<comment type="caution">
    <text evidence="3">The sequence shown here is derived from an EMBL/GenBank/DDBJ whole genome shotgun (WGS) entry which is preliminary data.</text>
</comment>
<dbReference type="AlphaFoldDB" id="A0A0C9NBS8"/>
<feature type="transmembrane region" description="Helical" evidence="2">
    <location>
        <begin position="63"/>
        <end position="85"/>
    </location>
</feature>
<dbReference type="Proteomes" id="UP000032025">
    <property type="component" value="Unassembled WGS sequence"/>
</dbReference>
<gene>
    <name evidence="3" type="ORF">SP6_06_00080</name>
</gene>
<evidence type="ECO:0000313" key="4">
    <source>
        <dbReference type="Proteomes" id="UP000032025"/>
    </source>
</evidence>
<keyword evidence="2" id="KW-1133">Transmembrane helix</keyword>
<dbReference type="EMBL" id="BBJS01000006">
    <property type="protein sequence ID" value="GAN12213.1"/>
    <property type="molecule type" value="Genomic_DNA"/>
</dbReference>
<evidence type="ECO:0000256" key="1">
    <source>
        <dbReference type="SAM" id="MobiDB-lite"/>
    </source>
</evidence>
<keyword evidence="4" id="KW-1185">Reference proteome</keyword>